<protein>
    <submittedName>
        <fullName evidence="3">Uncharacterized protein</fullName>
    </submittedName>
</protein>
<organism evidence="3 4">
    <name type="scientific">Ascochyta lentis</name>
    <dbReference type="NCBI Taxonomy" id="205686"/>
    <lineage>
        <taxon>Eukaryota</taxon>
        <taxon>Fungi</taxon>
        <taxon>Dikarya</taxon>
        <taxon>Ascomycota</taxon>
        <taxon>Pezizomycotina</taxon>
        <taxon>Dothideomycetes</taxon>
        <taxon>Pleosporomycetidae</taxon>
        <taxon>Pleosporales</taxon>
        <taxon>Pleosporineae</taxon>
        <taxon>Didymellaceae</taxon>
        <taxon>Ascochyta</taxon>
    </lineage>
</organism>
<name>A0A8H7MBF8_9PLEO</name>
<dbReference type="OrthoDB" id="4187949at2759"/>
<feature type="compositionally biased region" description="Basic and acidic residues" evidence="2">
    <location>
        <begin position="539"/>
        <end position="549"/>
    </location>
</feature>
<keyword evidence="1" id="KW-0175">Coiled coil</keyword>
<keyword evidence="4" id="KW-1185">Reference proteome</keyword>
<feature type="coiled-coil region" evidence="1">
    <location>
        <begin position="99"/>
        <end position="129"/>
    </location>
</feature>
<gene>
    <name evidence="3" type="ORF">EKO04_011045</name>
</gene>
<evidence type="ECO:0000313" key="4">
    <source>
        <dbReference type="Proteomes" id="UP000651452"/>
    </source>
</evidence>
<proteinExistence type="predicted"/>
<accession>A0A8H7MBF8</accession>
<reference evidence="3" key="2">
    <citation type="submission" date="2020-09" db="EMBL/GenBank/DDBJ databases">
        <title>Reference genome assembly for Australian Ascochyta lentis isolate Al4.</title>
        <authorList>
            <person name="Lee R.C."/>
            <person name="Farfan-Caceres L.M."/>
            <person name="Debler J.W."/>
            <person name="Williams A.H."/>
            <person name="Henares B.M."/>
        </authorList>
    </citation>
    <scope>NUCLEOTIDE SEQUENCE</scope>
    <source>
        <strain evidence="3">Al4</strain>
    </source>
</reference>
<feature type="compositionally biased region" description="Basic and acidic residues" evidence="2">
    <location>
        <begin position="193"/>
        <end position="205"/>
    </location>
</feature>
<dbReference type="Proteomes" id="UP000651452">
    <property type="component" value="Unassembled WGS sequence"/>
</dbReference>
<dbReference type="AlphaFoldDB" id="A0A8H7MBF8"/>
<dbReference type="EMBL" id="RZGK01000022">
    <property type="protein sequence ID" value="KAF9690846.1"/>
    <property type="molecule type" value="Genomic_DNA"/>
</dbReference>
<evidence type="ECO:0000313" key="3">
    <source>
        <dbReference type="EMBL" id="KAF9690846.1"/>
    </source>
</evidence>
<evidence type="ECO:0000256" key="1">
    <source>
        <dbReference type="SAM" id="Coils"/>
    </source>
</evidence>
<evidence type="ECO:0000256" key="2">
    <source>
        <dbReference type="SAM" id="MobiDB-lite"/>
    </source>
</evidence>
<feature type="region of interest" description="Disordered" evidence="2">
    <location>
        <begin position="451"/>
        <end position="551"/>
    </location>
</feature>
<reference evidence="3" key="1">
    <citation type="submission" date="2018-12" db="EMBL/GenBank/DDBJ databases">
        <authorList>
            <person name="Syme R.A."/>
            <person name="Farfan-Caceres L."/>
            <person name="Lichtenzveig J."/>
        </authorList>
    </citation>
    <scope>NUCLEOTIDE SEQUENCE</scope>
    <source>
        <strain evidence="3">Al4</strain>
    </source>
</reference>
<sequence length="578" mass="66236">MTTTPRQLSMFLSNTQPSVHLTGKLASGEEAQLPRGECGFIQPVSESSSASRQRCSCRSFYPDSIVRSRCGCGHQAWHHETQPLSVVSVDQFLQVVEQMKLLKHEVRRHKSMEEELRRELLRERAAREEHFRTYKALEARLYENMRLLKMTMDDRVEAVVDKTSSFSDQIREVQERLTMVDEVTMDLENRVDKAEHTSGHSRDDTPVESTPKPRLSTHKASPIPQLPLLMQSQHTLGQLPIRTDKKYPLSWNVRVIFVLRKSQRFAYDPDSVGYRRCASRKLQQNIDFTGQDGAYFAARIEEVFRGILRGRPWMPLVGHRPPDEPFGRMALTLLPPDLIHRDLWDHPFIEDHCIAHDKMQGDVLYIALQHEDVTWNEVRFLPPALGVDEACWSHDEELDGTAKYKSLDTEIMYDCQDPPPTYSSRTHSLADRAPSKLDVLADSAAMLSPIERARTQSSFRPSMLRPSLERTQTESSSHSNHRFSSEQSSLRSFDSEMADDEHRDKKPKLRSKDSATNVVGTSHAQHPIYVSGRSKRKMPVKEKGQKEPLHFSVTNVAKWRPSLLHPHSSKGKEIAHGQ</sequence>
<comment type="caution">
    <text evidence="3">The sequence shown here is derived from an EMBL/GenBank/DDBJ whole genome shotgun (WGS) entry which is preliminary data.</text>
</comment>
<feature type="region of interest" description="Disordered" evidence="2">
    <location>
        <begin position="193"/>
        <end position="221"/>
    </location>
</feature>
<feature type="compositionally biased region" description="Polar residues" evidence="2">
    <location>
        <begin position="514"/>
        <end position="524"/>
    </location>
</feature>